<dbReference type="EMBL" id="KZ857418">
    <property type="protein sequence ID" value="RDX47516.1"/>
    <property type="molecule type" value="Genomic_DNA"/>
</dbReference>
<evidence type="ECO:0000313" key="2">
    <source>
        <dbReference type="EMBL" id="RDX47516.1"/>
    </source>
</evidence>
<organism evidence="2 3">
    <name type="scientific">Lentinus brumalis</name>
    <dbReference type="NCBI Taxonomy" id="2498619"/>
    <lineage>
        <taxon>Eukaryota</taxon>
        <taxon>Fungi</taxon>
        <taxon>Dikarya</taxon>
        <taxon>Basidiomycota</taxon>
        <taxon>Agaricomycotina</taxon>
        <taxon>Agaricomycetes</taxon>
        <taxon>Polyporales</taxon>
        <taxon>Polyporaceae</taxon>
        <taxon>Lentinus</taxon>
    </lineage>
</organism>
<proteinExistence type="predicted"/>
<name>A0A371D4P3_9APHY</name>
<evidence type="ECO:0000256" key="1">
    <source>
        <dbReference type="SAM" id="MobiDB-lite"/>
    </source>
</evidence>
<protein>
    <submittedName>
        <fullName evidence="2">Uncharacterized protein</fullName>
    </submittedName>
</protein>
<gene>
    <name evidence="2" type="ORF">OH76DRAFT_769896</name>
</gene>
<reference evidence="2 3" key="1">
    <citation type="journal article" date="2018" name="Biotechnol. Biofuels">
        <title>Integrative visual omics of the white-rot fungus Polyporus brumalis exposes the biotechnological potential of its oxidative enzymes for delignifying raw plant biomass.</title>
        <authorList>
            <person name="Miyauchi S."/>
            <person name="Rancon A."/>
            <person name="Drula E."/>
            <person name="Hage H."/>
            <person name="Chaduli D."/>
            <person name="Favel A."/>
            <person name="Grisel S."/>
            <person name="Henrissat B."/>
            <person name="Herpoel-Gimbert I."/>
            <person name="Ruiz-Duenas F.J."/>
            <person name="Chevret D."/>
            <person name="Hainaut M."/>
            <person name="Lin J."/>
            <person name="Wang M."/>
            <person name="Pangilinan J."/>
            <person name="Lipzen A."/>
            <person name="Lesage-Meessen L."/>
            <person name="Navarro D."/>
            <person name="Riley R."/>
            <person name="Grigoriev I.V."/>
            <person name="Zhou S."/>
            <person name="Raouche S."/>
            <person name="Rosso M.N."/>
        </authorList>
    </citation>
    <scope>NUCLEOTIDE SEQUENCE [LARGE SCALE GENOMIC DNA]</scope>
    <source>
        <strain evidence="2 3">BRFM 1820</strain>
    </source>
</reference>
<dbReference type="AlphaFoldDB" id="A0A371D4P3"/>
<accession>A0A371D4P3</accession>
<sequence>MDWMRAHSCPHPEVPTAAQPQTHHDDDEQSFRTHIDLLSNNPNRTAFRSLRVPSDEVCRTDRPVRPVDLTSRCRWTPSLRNQIRFETDSARRPPESAQSICTRVLVGHVWHTYVIQRSRRSGAGVRYIIAKARGLSITLRRKYERWHRSRAGEYVLGGCP</sequence>
<keyword evidence="3" id="KW-1185">Reference proteome</keyword>
<feature type="region of interest" description="Disordered" evidence="1">
    <location>
        <begin position="1"/>
        <end position="28"/>
    </location>
</feature>
<evidence type="ECO:0000313" key="3">
    <source>
        <dbReference type="Proteomes" id="UP000256964"/>
    </source>
</evidence>
<dbReference type="Proteomes" id="UP000256964">
    <property type="component" value="Unassembled WGS sequence"/>
</dbReference>